<dbReference type="EMBL" id="JABWUV010000008">
    <property type="protein sequence ID" value="KAF6336903.1"/>
    <property type="molecule type" value="Genomic_DNA"/>
</dbReference>
<dbReference type="AlphaFoldDB" id="A0A7J7WHP5"/>
<gene>
    <name evidence="1" type="ORF">mMyoMyo1_012106</name>
</gene>
<name>A0A7J7WHP5_MYOMY</name>
<reference evidence="1 2" key="1">
    <citation type="journal article" date="2020" name="Nature">
        <title>Six reference-quality genomes reveal evolution of bat adaptations.</title>
        <authorList>
            <person name="Jebb D."/>
            <person name="Huang Z."/>
            <person name="Pippel M."/>
            <person name="Hughes G.M."/>
            <person name="Lavrichenko K."/>
            <person name="Devanna P."/>
            <person name="Winkler S."/>
            <person name="Jermiin L.S."/>
            <person name="Skirmuntt E.C."/>
            <person name="Katzourakis A."/>
            <person name="Burkitt-Gray L."/>
            <person name="Ray D.A."/>
            <person name="Sullivan K.A.M."/>
            <person name="Roscito J.G."/>
            <person name="Kirilenko B.M."/>
            <person name="Davalos L.M."/>
            <person name="Corthals A.P."/>
            <person name="Power M.L."/>
            <person name="Jones G."/>
            <person name="Ransome R.D."/>
            <person name="Dechmann D.K.N."/>
            <person name="Locatelli A.G."/>
            <person name="Puechmaille S.J."/>
            <person name="Fedrigo O."/>
            <person name="Jarvis E.D."/>
            <person name="Hiller M."/>
            <person name="Vernes S.C."/>
            <person name="Myers E.W."/>
            <person name="Teeling E.C."/>
        </authorList>
    </citation>
    <scope>NUCLEOTIDE SEQUENCE [LARGE SCALE GENOMIC DNA]</scope>
    <source>
        <strain evidence="1">MMyoMyo1</strain>
        <tissue evidence="1">Flight muscle</tissue>
    </source>
</reference>
<organism evidence="1 2">
    <name type="scientific">Myotis myotis</name>
    <name type="common">Greater mouse-eared bat</name>
    <name type="synonym">Vespertilio myotis</name>
    <dbReference type="NCBI Taxonomy" id="51298"/>
    <lineage>
        <taxon>Eukaryota</taxon>
        <taxon>Metazoa</taxon>
        <taxon>Chordata</taxon>
        <taxon>Craniata</taxon>
        <taxon>Vertebrata</taxon>
        <taxon>Euteleostomi</taxon>
        <taxon>Mammalia</taxon>
        <taxon>Eutheria</taxon>
        <taxon>Laurasiatheria</taxon>
        <taxon>Chiroptera</taxon>
        <taxon>Yangochiroptera</taxon>
        <taxon>Vespertilionidae</taxon>
        <taxon>Myotis</taxon>
    </lineage>
</organism>
<keyword evidence="2" id="KW-1185">Reference proteome</keyword>
<dbReference type="Proteomes" id="UP000527355">
    <property type="component" value="Unassembled WGS sequence"/>
</dbReference>
<evidence type="ECO:0000313" key="2">
    <source>
        <dbReference type="Proteomes" id="UP000527355"/>
    </source>
</evidence>
<proteinExistence type="predicted"/>
<comment type="caution">
    <text evidence="1">The sequence shown here is derived from an EMBL/GenBank/DDBJ whole genome shotgun (WGS) entry which is preliminary data.</text>
</comment>
<protein>
    <submittedName>
        <fullName evidence="1">Uncharacterized protein</fullName>
    </submittedName>
</protein>
<sequence>MPPLRQPTLVLVTGCFGDPRRVPASPAVRETRFTLGPRPSKVAFAARRTVDSAHRERLIAPLFHAICLTWTHSKRSGFAGRMIFLLQKFCNLLIDRYETDGKEGVCFIEQDAVSGMADLPEWLIPSVIILSTGVLRPQHLLGGLVA</sequence>
<evidence type="ECO:0000313" key="1">
    <source>
        <dbReference type="EMBL" id="KAF6336903.1"/>
    </source>
</evidence>
<accession>A0A7J7WHP5</accession>